<reference evidence="2" key="1">
    <citation type="thesis" date="2021" institute="BYU ScholarsArchive" country="Provo, UT, USA">
        <title>Applications of and Algorithms for Genome Assembly and Genomic Analyses with an Emphasis on Marine Teleosts.</title>
        <authorList>
            <person name="Pickett B.D."/>
        </authorList>
    </citation>
    <scope>NUCLEOTIDE SEQUENCE</scope>
    <source>
        <strain evidence="2">HI-2016</strain>
    </source>
</reference>
<sequence>MTEYDDRSNCFDQFFETANASNEKPNSDPSKGKTESNPVGNTECSKLSSDTSEREKGDPSESMDEESSLANSAEEKNNGPTKNDAFYTYLHC</sequence>
<gene>
    <name evidence="2" type="ORF">JZ751_027936</name>
</gene>
<dbReference type="EMBL" id="JAFBMS010000009">
    <property type="protein sequence ID" value="KAG9349491.1"/>
    <property type="molecule type" value="Genomic_DNA"/>
</dbReference>
<evidence type="ECO:0000313" key="2">
    <source>
        <dbReference type="EMBL" id="KAG9349491.1"/>
    </source>
</evidence>
<keyword evidence="3" id="KW-1185">Reference proteome</keyword>
<protein>
    <submittedName>
        <fullName evidence="2">Uncharacterized protein</fullName>
    </submittedName>
</protein>
<comment type="caution">
    <text evidence="2">The sequence shown here is derived from an EMBL/GenBank/DDBJ whole genome shotgun (WGS) entry which is preliminary data.</text>
</comment>
<feature type="compositionally biased region" description="Polar residues" evidence="1">
    <location>
        <begin position="16"/>
        <end position="50"/>
    </location>
</feature>
<name>A0A8T2PE74_9TELE</name>
<evidence type="ECO:0000313" key="3">
    <source>
        <dbReference type="Proteomes" id="UP000824540"/>
    </source>
</evidence>
<organism evidence="2 3">
    <name type="scientific">Albula glossodonta</name>
    <name type="common">roundjaw bonefish</name>
    <dbReference type="NCBI Taxonomy" id="121402"/>
    <lineage>
        <taxon>Eukaryota</taxon>
        <taxon>Metazoa</taxon>
        <taxon>Chordata</taxon>
        <taxon>Craniata</taxon>
        <taxon>Vertebrata</taxon>
        <taxon>Euteleostomi</taxon>
        <taxon>Actinopterygii</taxon>
        <taxon>Neopterygii</taxon>
        <taxon>Teleostei</taxon>
        <taxon>Albuliformes</taxon>
        <taxon>Albulidae</taxon>
        <taxon>Albula</taxon>
    </lineage>
</organism>
<evidence type="ECO:0000256" key="1">
    <source>
        <dbReference type="SAM" id="MobiDB-lite"/>
    </source>
</evidence>
<dbReference type="AlphaFoldDB" id="A0A8T2PE74"/>
<feature type="region of interest" description="Disordered" evidence="1">
    <location>
        <begin position="15"/>
        <end position="92"/>
    </location>
</feature>
<dbReference type="Proteomes" id="UP000824540">
    <property type="component" value="Unassembled WGS sequence"/>
</dbReference>
<accession>A0A8T2PE74</accession>
<proteinExistence type="predicted"/>